<gene>
    <name evidence="1" type="ORF">ZEAMMB73_Zm00001d015704</name>
</gene>
<reference evidence="1" key="1">
    <citation type="submission" date="2015-12" db="EMBL/GenBank/DDBJ databases">
        <title>Update maize B73 reference genome by single molecule sequencing technologies.</title>
        <authorList>
            <consortium name="Maize Genome Sequencing Project"/>
            <person name="Ware D."/>
        </authorList>
    </citation>
    <scope>NUCLEOTIDE SEQUENCE</scope>
    <source>
        <tissue evidence="1">Seedling</tissue>
    </source>
</reference>
<name>A0A1D6H399_MAIZE</name>
<protein>
    <submittedName>
        <fullName evidence="1">Apoptosis inhibitory protein 5 (API5)</fullName>
    </submittedName>
</protein>
<proteinExistence type="predicted"/>
<accession>A0A1D6H399</accession>
<dbReference type="AlphaFoldDB" id="A0A1D6H399"/>
<sequence length="104" mass="12187">MEKERKKRMLRTFGGLFRSPLIQHKSRFHHIQTFLYPNLFSALTKAHSHRRFFIFLAAPVLHLLLPPPLALSTEPRCWRQRLPILPVASRPCLQSSHRPATLRA</sequence>
<evidence type="ECO:0000313" key="1">
    <source>
        <dbReference type="EMBL" id="AQK69311.1"/>
    </source>
</evidence>
<organism evidence="1">
    <name type="scientific">Zea mays</name>
    <name type="common">Maize</name>
    <dbReference type="NCBI Taxonomy" id="4577"/>
    <lineage>
        <taxon>Eukaryota</taxon>
        <taxon>Viridiplantae</taxon>
        <taxon>Streptophyta</taxon>
        <taxon>Embryophyta</taxon>
        <taxon>Tracheophyta</taxon>
        <taxon>Spermatophyta</taxon>
        <taxon>Magnoliopsida</taxon>
        <taxon>Liliopsida</taxon>
        <taxon>Poales</taxon>
        <taxon>Poaceae</taxon>
        <taxon>PACMAD clade</taxon>
        <taxon>Panicoideae</taxon>
        <taxon>Andropogonodae</taxon>
        <taxon>Andropogoneae</taxon>
        <taxon>Tripsacinae</taxon>
        <taxon>Zea</taxon>
    </lineage>
</organism>
<dbReference type="EMBL" id="CM000781">
    <property type="protein sequence ID" value="AQK69311.1"/>
    <property type="molecule type" value="Genomic_DNA"/>
</dbReference>